<organism evidence="1 2">
    <name type="scientific">Xylella taiwanensis</name>
    <dbReference type="NCBI Taxonomy" id="1444770"/>
    <lineage>
        <taxon>Bacteria</taxon>
        <taxon>Pseudomonadati</taxon>
        <taxon>Pseudomonadota</taxon>
        <taxon>Gammaproteobacteria</taxon>
        <taxon>Lysobacterales</taxon>
        <taxon>Lysobacteraceae</taxon>
        <taxon>Xylella</taxon>
    </lineage>
</organism>
<dbReference type="PATRIC" id="fig|1444770.3.peg.1276"/>
<dbReference type="AlphaFoldDB" id="Z9JL36"/>
<evidence type="ECO:0000313" key="2">
    <source>
        <dbReference type="Proteomes" id="UP000020406"/>
    </source>
</evidence>
<name>Z9JL36_9GAMM</name>
<evidence type="ECO:0000313" key="1">
    <source>
        <dbReference type="EMBL" id="EWS78482.1"/>
    </source>
</evidence>
<comment type="caution">
    <text evidence="1">The sequence shown here is derived from an EMBL/GenBank/DDBJ whole genome shotgun (WGS) entry which is preliminary data.</text>
</comment>
<dbReference type="Proteomes" id="UP000020406">
    <property type="component" value="Unassembled WGS sequence"/>
</dbReference>
<protein>
    <submittedName>
        <fullName evidence="1">Uncharacterized protein</fullName>
    </submittedName>
</protein>
<proteinExistence type="predicted"/>
<dbReference type="KEGG" id="xtw:AB672_02645"/>
<reference evidence="1 2" key="1">
    <citation type="journal article" date="2014" name="Genome Announc.">
        <title>Draft Genome Sequence of Xylella fastidiosa Pear Leaf Scorch Strain in Taiwan.</title>
        <authorList>
            <person name="Su C.C."/>
            <person name="Deng W.L."/>
            <person name="Jan F.J."/>
            <person name="Chang C.J."/>
            <person name="Huang H."/>
            <person name="Chen J."/>
        </authorList>
    </citation>
    <scope>NUCLEOTIDE SEQUENCE [LARGE SCALE GENOMIC DNA]</scope>
    <source>
        <strain evidence="1 2">PLS229</strain>
    </source>
</reference>
<dbReference type="EMBL" id="JDSQ01000007">
    <property type="protein sequence ID" value="EWS78482.1"/>
    <property type="molecule type" value="Genomic_DNA"/>
</dbReference>
<sequence>MGRILEPDSITRFLYASVLMDQVEKILKMKMILAVDAGWFAYLYCSNDVCAAGVLCKDSRVR</sequence>
<gene>
    <name evidence="1" type="ORF">AF72_05345</name>
</gene>
<accession>Z9JL36</accession>